<feature type="compositionally biased region" description="Acidic residues" evidence="1">
    <location>
        <begin position="329"/>
        <end position="342"/>
    </location>
</feature>
<dbReference type="EMBL" id="OU893339">
    <property type="protein sequence ID" value="CAG9795669.1"/>
    <property type="molecule type" value="Genomic_DNA"/>
</dbReference>
<feature type="chain" id="PRO_5040492750" evidence="2">
    <location>
        <begin position="25"/>
        <end position="422"/>
    </location>
</feature>
<feature type="compositionally biased region" description="Polar residues" evidence="1">
    <location>
        <begin position="274"/>
        <end position="286"/>
    </location>
</feature>
<feature type="compositionally biased region" description="Basic and acidic residues" evidence="1">
    <location>
        <begin position="287"/>
        <end position="323"/>
    </location>
</feature>
<gene>
    <name evidence="3" type="ORF">DIATSA_LOCUS12914</name>
</gene>
<dbReference type="Pfam" id="PF16091">
    <property type="entry name" value="DUF4820"/>
    <property type="match status" value="1"/>
</dbReference>
<evidence type="ECO:0000256" key="1">
    <source>
        <dbReference type="SAM" id="MobiDB-lite"/>
    </source>
</evidence>
<name>A0A9N9RF41_9NEOP</name>
<dbReference type="InterPro" id="IPR032150">
    <property type="entry name" value="DUF4820"/>
</dbReference>
<feature type="region of interest" description="Disordered" evidence="1">
    <location>
        <begin position="227"/>
        <end position="422"/>
    </location>
</feature>
<reference evidence="3" key="1">
    <citation type="submission" date="2021-12" db="EMBL/GenBank/DDBJ databases">
        <authorList>
            <person name="King R."/>
        </authorList>
    </citation>
    <scope>NUCLEOTIDE SEQUENCE</scope>
</reference>
<reference evidence="3" key="2">
    <citation type="submission" date="2022-10" db="EMBL/GenBank/DDBJ databases">
        <authorList>
            <consortium name="ENA_rothamsted_submissions"/>
            <consortium name="culmorum"/>
            <person name="King R."/>
        </authorList>
    </citation>
    <scope>NUCLEOTIDE SEQUENCE</scope>
</reference>
<sequence length="422" mass="47774">MLIRTCINILHMHLLLAMELVSLAKEMLQTVAEQAASYRAGQTLLRWLDRVLWTVEKCARWAVPPPLDQDERPQPELVRPLPWIFFLALLITLRVTRESISLINLAMGKPPLRSADVVMYIQSKRRYLRTLKYQGNRVMRARTSTGQPQQSWYNRIQALFDFTMCFRNSHNYGNNNTTCVSNNDEVLVVKRSKRGRQPTAVGVASAVAAAETTMDRLIEKMMQDLDADTDDDSSFTLTNVTSVRSDRSDTPESDQDSVLHYDGSTPRKSKTSDTDSNTASNNTEQPTPKKIESPKKESDVTEKEEHVTADVHHESADDQEKQINNETLEQQDSDESSDEEGMNEATAMTREDAALQMDMSTPPRSAKEESQLLIQQEGSPYQRQHSPSSDHKNVNGQIQSSPSNKKGLNVDQREYNPNNISM</sequence>
<accession>A0A9N9RF41</accession>
<proteinExistence type="predicted"/>
<evidence type="ECO:0000313" key="3">
    <source>
        <dbReference type="EMBL" id="CAG9795669.1"/>
    </source>
</evidence>
<keyword evidence="2" id="KW-0732">Signal</keyword>
<feature type="compositionally biased region" description="Polar residues" evidence="1">
    <location>
        <begin position="372"/>
        <end position="387"/>
    </location>
</feature>
<dbReference type="Proteomes" id="UP001153714">
    <property type="component" value="Chromosome 8"/>
</dbReference>
<feature type="signal peptide" evidence="2">
    <location>
        <begin position="1"/>
        <end position="24"/>
    </location>
</feature>
<evidence type="ECO:0000313" key="4">
    <source>
        <dbReference type="Proteomes" id="UP001153714"/>
    </source>
</evidence>
<evidence type="ECO:0000256" key="2">
    <source>
        <dbReference type="SAM" id="SignalP"/>
    </source>
</evidence>
<dbReference type="OrthoDB" id="7398970at2759"/>
<organism evidence="3 4">
    <name type="scientific">Diatraea saccharalis</name>
    <name type="common">sugarcane borer</name>
    <dbReference type="NCBI Taxonomy" id="40085"/>
    <lineage>
        <taxon>Eukaryota</taxon>
        <taxon>Metazoa</taxon>
        <taxon>Ecdysozoa</taxon>
        <taxon>Arthropoda</taxon>
        <taxon>Hexapoda</taxon>
        <taxon>Insecta</taxon>
        <taxon>Pterygota</taxon>
        <taxon>Neoptera</taxon>
        <taxon>Endopterygota</taxon>
        <taxon>Lepidoptera</taxon>
        <taxon>Glossata</taxon>
        <taxon>Ditrysia</taxon>
        <taxon>Pyraloidea</taxon>
        <taxon>Crambidae</taxon>
        <taxon>Crambinae</taxon>
        <taxon>Diatraea</taxon>
    </lineage>
</organism>
<keyword evidence="4" id="KW-1185">Reference proteome</keyword>
<protein>
    <submittedName>
        <fullName evidence="3">Uncharacterized protein</fullName>
    </submittedName>
</protein>
<dbReference type="AlphaFoldDB" id="A0A9N9RF41"/>
<feature type="compositionally biased region" description="Polar residues" evidence="1">
    <location>
        <begin position="394"/>
        <end position="406"/>
    </location>
</feature>